<dbReference type="InterPro" id="IPR006528">
    <property type="entry name" value="Phage_head_morphogenesis_dom"/>
</dbReference>
<dbReference type="Proteomes" id="UP000659084">
    <property type="component" value="Unassembled WGS sequence"/>
</dbReference>
<dbReference type="RefSeq" id="WP_179251412.1">
    <property type="nucleotide sequence ID" value="NZ_JACBIV010000001.1"/>
</dbReference>
<evidence type="ECO:0000313" key="2">
    <source>
        <dbReference type="EMBL" id="MBC3215655.1"/>
    </source>
</evidence>
<dbReference type="NCBIfam" id="TIGR01641">
    <property type="entry name" value="phageSPP1_gp7"/>
    <property type="match status" value="1"/>
</dbReference>
<gene>
    <name evidence="2" type="ORF">H8J20_26335</name>
</gene>
<accession>A0AAW3WZ55</accession>
<dbReference type="AlphaFoldDB" id="A0AAW3WZ55"/>
<dbReference type="Pfam" id="PF04233">
    <property type="entry name" value="Phage_Mu_F"/>
    <property type="match status" value="1"/>
</dbReference>
<evidence type="ECO:0000259" key="1">
    <source>
        <dbReference type="Pfam" id="PF04233"/>
    </source>
</evidence>
<evidence type="ECO:0000313" key="3">
    <source>
        <dbReference type="Proteomes" id="UP000659084"/>
    </source>
</evidence>
<name>A0AAW3WZ55_SERFO</name>
<reference evidence="2" key="1">
    <citation type="submission" date="2020-08" db="EMBL/GenBank/DDBJ databases">
        <title>Food and environmental bacterial isolates.</title>
        <authorList>
            <person name="Richter L."/>
            <person name="Du Plessis E.M."/>
            <person name="Duvenage S."/>
            <person name="Allam M."/>
            <person name="Korsten L."/>
        </authorList>
    </citation>
    <scope>NUCLEOTIDE SEQUENCE</scope>
    <source>
        <strain evidence="2">UPMP2127</strain>
    </source>
</reference>
<sequence>MAEVTKAEISNLFTMTPTAALAWLEKKGLRISADAGAMSADEQAIGFSFANLSRLDIAQDIVNGLKEALEKGQTQQQFIKNLEPVLRAKGWWGTREEIDTDTGEIKQIKMGSPARLGTIYRTNVFAAYNAGRYQSMLANAKNRPYWKYTAVMDMNTRPSHAALNDHVFLYDDPIWEILFPPNGFNCRCGVNALTAAQVEARGYTVYRTERVVSQEITGPTDENGNKTVTTVRGIEFKEGDKTVSFYPDAGFDTNAARAVYQANPDTYAVELARPYTSAGLASPQMEQLYQAKGTGETLPAAVIDLAGQALYEIGARTVWFTEPAITAQRLAGTLPALPMMPTAQLVIEAPTVTVRLEGSLVFFRKINGLWCRAIVNPASLAIESYTVVTAAELESAQQNGEILYGE</sequence>
<protein>
    <submittedName>
        <fullName evidence="2">Phage head morphogenesis protein</fullName>
    </submittedName>
</protein>
<dbReference type="EMBL" id="JACNYO010000052">
    <property type="protein sequence ID" value="MBC3215655.1"/>
    <property type="molecule type" value="Genomic_DNA"/>
</dbReference>
<feature type="domain" description="Phage head morphogenesis" evidence="1">
    <location>
        <begin position="60"/>
        <end position="189"/>
    </location>
</feature>
<proteinExistence type="predicted"/>
<comment type="caution">
    <text evidence="2">The sequence shown here is derived from an EMBL/GenBank/DDBJ whole genome shotgun (WGS) entry which is preliminary data.</text>
</comment>
<organism evidence="2 3">
    <name type="scientific">Serratia fonticola</name>
    <dbReference type="NCBI Taxonomy" id="47917"/>
    <lineage>
        <taxon>Bacteria</taxon>
        <taxon>Pseudomonadati</taxon>
        <taxon>Pseudomonadota</taxon>
        <taxon>Gammaproteobacteria</taxon>
        <taxon>Enterobacterales</taxon>
        <taxon>Yersiniaceae</taxon>
        <taxon>Serratia</taxon>
    </lineage>
</organism>